<gene>
    <name evidence="1" type="ORF">QAD02_018194</name>
</gene>
<reference evidence="1" key="1">
    <citation type="submission" date="2023-04" db="EMBL/GenBank/DDBJ databases">
        <title>A chromosome-level genome assembly of the parasitoid wasp Eretmocerus hayati.</title>
        <authorList>
            <person name="Zhong Y."/>
            <person name="Liu S."/>
            <person name="Liu Y."/>
        </authorList>
    </citation>
    <scope>NUCLEOTIDE SEQUENCE</scope>
    <source>
        <strain evidence="1">ZJU_SS_LIU_2023</strain>
    </source>
</reference>
<organism evidence="1 2">
    <name type="scientific">Eretmocerus hayati</name>
    <dbReference type="NCBI Taxonomy" id="131215"/>
    <lineage>
        <taxon>Eukaryota</taxon>
        <taxon>Metazoa</taxon>
        <taxon>Ecdysozoa</taxon>
        <taxon>Arthropoda</taxon>
        <taxon>Hexapoda</taxon>
        <taxon>Insecta</taxon>
        <taxon>Pterygota</taxon>
        <taxon>Neoptera</taxon>
        <taxon>Endopterygota</taxon>
        <taxon>Hymenoptera</taxon>
        <taxon>Apocrita</taxon>
        <taxon>Proctotrupomorpha</taxon>
        <taxon>Chalcidoidea</taxon>
        <taxon>Aphelinidae</taxon>
        <taxon>Aphelininae</taxon>
        <taxon>Eretmocerus</taxon>
    </lineage>
</organism>
<sequence>MSGGRGGASWLLAGCCCLLAAANLTQAYQMNRSKEDGSKLIRIVGDVIFGGIFPMHEQVSGHSGQPPCGAVKEEKGMQRLEAMLWAMDQINADKQLLPNTSLGALILDSCSSDTYALDQSMEFVRAYMNQDITEYKCENGKLPIYEPHKPVTGVIGASFSGVSIMVANILRLFKGKIPIKFEDSSEINHRQHFRGVKIVEQKRLAIL</sequence>
<protein>
    <submittedName>
        <fullName evidence="1">Uncharacterized protein</fullName>
    </submittedName>
</protein>
<comment type="caution">
    <text evidence="1">The sequence shown here is derived from an EMBL/GenBank/DDBJ whole genome shotgun (WGS) entry which is preliminary data.</text>
</comment>
<evidence type="ECO:0000313" key="1">
    <source>
        <dbReference type="EMBL" id="KAJ8682402.1"/>
    </source>
</evidence>
<keyword evidence="2" id="KW-1185">Reference proteome</keyword>
<name>A0ACC2PGD1_9HYME</name>
<proteinExistence type="predicted"/>
<evidence type="ECO:0000313" key="2">
    <source>
        <dbReference type="Proteomes" id="UP001239111"/>
    </source>
</evidence>
<dbReference type="Proteomes" id="UP001239111">
    <property type="component" value="Chromosome 1"/>
</dbReference>
<accession>A0ACC2PGD1</accession>
<dbReference type="EMBL" id="CM056741">
    <property type="protein sequence ID" value="KAJ8682402.1"/>
    <property type="molecule type" value="Genomic_DNA"/>
</dbReference>